<reference evidence="1 2" key="1">
    <citation type="submission" date="2018-03" db="EMBL/GenBank/DDBJ databases">
        <authorList>
            <person name="Keele B.F."/>
        </authorList>
    </citation>
    <scope>NUCLEOTIDE SEQUENCE [LARGE SCALE GENOMIC DNA]</scope>
    <source>
        <strain evidence="1 2">CECT 8626</strain>
    </source>
</reference>
<evidence type="ECO:0000313" key="1">
    <source>
        <dbReference type="EMBL" id="SPH24269.1"/>
    </source>
</evidence>
<organism evidence="1 2">
    <name type="scientific">Albidovulum aquaemixtae</name>
    <dbReference type="NCBI Taxonomy" id="1542388"/>
    <lineage>
        <taxon>Bacteria</taxon>
        <taxon>Pseudomonadati</taxon>
        <taxon>Pseudomonadota</taxon>
        <taxon>Alphaproteobacteria</taxon>
        <taxon>Rhodobacterales</taxon>
        <taxon>Paracoccaceae</taxon>
        <taxon>Albidovulum</taxon>
    </lineage>
</organism>
<keyword evidence="2" id="KW-1185">Reference proteome</keyword>
<dbReference type="EC" id="1.1.1.25" evidence="1"/>
<dbReference type="EMBL" id="OMOQ01000003">
    <property type="protein sequence ID" value="SPH24269.1"/>
    <property type="molecule type" value="Genomic_DNA"/>
</dbReference>
<protein>
    <submittedName>
        <fullName evidence="1">Shikimate dehydrogenase (NADP(+))</fullName>
        <ecNumber evidence="1">1.1.1.25</ecNumber>
    </submittedName>
</protein>
<dbReference type="InterPro" id="IPR036291">
    <property type="entry name" value="NAD(P)-bd_dom_sf"/>
</dbReference>
<dbReference type="SUPFAM" id="SSF51735">
    <property type="entry name" value="NAD(P)-binding Rossmann-fold domains"/>
    <property type="match status" value="1"/>
</dbReference>
<dbReference type="AlphaFoldDB" id="A0A2R8BLG4"/>
<dbReference type="Proteomes" id="UP000244924">
    <property type="component" value="Unassembled WGS sequence"/>
</dbReference>
<name>A0A2R8BLG4_9RHOB</name>
<sequence>MGRGVAFGLVALKATRIRLFELDPAKAEVLAADLRMAAPEIGVATTAVEAASGATGLVNCTPVGMAVNEGTPLDEAALRNALPTSS</sequence>
<proteinExistence type="predicted"/>
<keyword evidence="1" id="KW-0560">Oxidoreductase</keyword>
<accession>A0A2R8BLG4</accession>
<gene>
    <name evidence="1" type="primary">aroE_2</name>
    <name evidence="1" type="ORF">DEA8626_03319</name>
</gene>
<evidence type="ECO:0000313" key="2">
    <source>
        <dbReference type="Proteomes" id="UP000244924"/>
    </source>
</evidence>
<dbReference type="RefSeq" id="WP_245890894.1">
    <property type="nucleotide sequence ID" value="NZ_OMOQ01000003.1"/>
</dbReference>
<dbReference type="Gene3D" id="3.40.50.720">
    <property type="entry name" value="NAD(P)-binding Rossmann-like Domain"/>
    <property type="match status" value="1"/>
</dbReference>
<dbReference type="GO" id="GO:0004764">
    <property type="term" value="F:shikimate 3-dehydrogenase (NADP+) activity"/>
    <property type="evidence" value="ECO:0007669"/>
    <property type="project" value="UniProtKB-EC"/>
</dbReference>